<gene>
    <name evidence="1" type="ORF">PsorP6_011015</name>
</gene>
<name>A0ACC0VYG8_9STRA</name>
<keyword evidence="2" id="KW-1185">Reference proteome</keyword>
<organism evidence="1 2">
    <name type="scientific">Peronosclerospora sorghi</name>
    <dbReference type="NCBI Taxonomy" id="230839"/>
    <lineage>
        <taxon>Eukaryota</taxon>
        <taxon>Sar</taxon>
        <taxon>Stramenopiles</taxon>
        <taxon>Oomycota</taxon>
        <taxon>Peronosporomycetes</taxon>
        <taxon>Peronosporales</taxon>
        <taxon>Peronosporaceae</taxon>
        <taxon>Peronosclerospora</taxon>
    </lineage>
</organism>
<accession>A0ACC0VYG8</accession>
<proteinExistence type="predicted"/>
<comment type="caution">
    <text evidence="1">The sequence shown here is derived from an EMBL/GenBank/DDBJ whole genome shotgun (WGS) entry which is preliminary data.</text>
</comment>
<protein>
    <submittedName>
        <fullName evidence="1">Uncharacterized protein</fullName>
    </submittedName>
</protein>
<evidence type="ECO:0000313" key="1">
    <source>
        <dbReference type="EMBL" id="KAI9910506.1"/>
    </source>
</evidence>
<dbReference type="Proteomes" id="UP001163321">
    <property type="component" value="Chromosome 6"/>
</dbReference>
<dbReference type="EMBL" id="CM047585">
    <property type="protein sequence ID" value="KAI9910506.1"/>
    <property type="molecule type" value="Genomic_DNA"/>
</dbReference>
<sequence>MASSTCESFVANDGSDDTVVRFKWNGESIGLELMRSSPSTVEHLVQWGSDPLGVTLGVEETSRRIIVTRSSRSDVNIGDVVLQAGGEPMTEQNFTERLVLLKQEHELGETAIPFVFAPPPPPVIVKNCDGALKEAGVGPQFELRYVDGRVVRYLEMKELEILIRHSHKPCTMAFVQSKEKKLDKSAQRQRRKGHVVNQAAVTSVGLAFAAAIVVNIT</sequence>
<reference evidence="1 2" key="1">
    <citation type="journal article" date="2022" name="bioRxiv">
        <title>The genome of the oomycete Peronosclerospora sorghi, a cosmopolitan pathogen of maize and sorghum, is inflated with dispersed pseudogenes.</title>
        <authorList>
            <person name="Fletcher K."/>
            <person name="Martin F."/>
            <person name="Isakeit T."/>
            <person name="Cavanaugh K."/>
            <person name="Magill C."/>
            <person name="Michelmore R."/>
        </authorList>
    </citation>
    <scope>NUCLEOTIDE SEQUENCE [LARGE SCALE GENOMIC DNA]</scope>
    <source>
        <strain evidence="1">P6</strain>
    </source>
</reference>
<evidence type="ECO:0000313" key="2">
    <source>
        <dbReference type="Proteomes" id="UP001163321"/>
    </source>
</evidence>